<feature type="domain" description="RelE toxin-related" evidence="1">
    <location>
        <begin position="10"/>
        <end position="73"/>
    </location>
</feature>
<organism evidence="2 3">
    <name type="scientific">Halorubrum virus BJ1</name>
    <dbReference type="NCBI Taxonomy" id="416419"/>
    <lineage>
        <taxon>Viruses</taxon>
        <taxon>Duplodnaviria</taxon>
        <taxon>Heunggongvirae</taxon>
        <taxon>Uroviricota</taxon>
        <taxon>Caudoviricetes</taxon>
        <taxon>Kirjokansivirales</taxon>
        <taxon>Graaviviridae</taxon>
        <taxon>Beejeyvirus</taxon>
        <taxon>Beejeyvirus bagaejinnorense</taxon>
        <taxon>Beejeyvirus BJ1</taxon>
    </lineage>
</organism>
<evidence type="ECO:0000313" key="2">
    <source>
        <dbReference type="EMBL" id="CAL92450.1"/>
    </source>
</evidence>
<dbReference type="KEGG" id="vg:4606102"/>
<dbReference type="GeneID" id="4606102"/>
<protein>
    <recommendedName>
        <fullName evidence="1">RelE toxin-related domain-containing protein</fullName>
    </recommendedName>
</protein>
<sequence length="111" mass="12161">MSTQRTRYTTEHADEMFRIRATAGAAVAPAWERGLRVNIPAEAPVPRHAEARYDARSDLVVFRREGTLTTCYGLDAEHITNIHGVAVAAATDAQFGTGYCSRIDPANLEDV</sequence>
<dbReference type="EMBL" id="AM419438">
    <property type="protein sequence ID" value="CAL92450.1"/>
    <property type="molecule type" value="Genomic_DNA"/>
</dbReference>
<keyword evidence="3" id="KW-1185">Reference proteome</keyword>
<evidence type="ECO:0000259" key="1">
    <source>
        <dbReference type="Pfam" id="PF26442"/>
    </source>
</evidence>
<reference evidence="2 3" key="1">
    <citation type="journal article" date="2007" name="BMC Genomics">
        <title>Sequence analysis of an Archaeal virus isolated from a hypersaline lake in Inner Mongolia, China.</title>
        <authorList>
            <person name="Pagaling E."/>
            <person name="Haigh R."/>
            <person name="Grant W.D."/>
            <person name="Cowan D.A."/>
            <person name="Jones B.E."/>
            <person name="Ma Y."/>
            <person name="Ventosa A."/>
            <person name="Heaphy S."/>
        </authorList>
    </citation>
    <scope>NUCLEOTIDE SEQUENCE</scope>
</reference>
<dbReference type="RefSeq" id="YP_919055.1">
    <property type="nucleotide sequence ID" value="NC_008695.1"/>
</dbReference>
<accession>A0ZYP1</accession>
<proteinExistence type="predicted"/>
<dbReference type="Proteomes" id="UP000002272">
    <property type="component" value="Segment"/>
</dbReference>
<evidence type="ECO:0000313" key="3">
    <source>
        <dbReference type="Proteomes" id="UP000002272"/>
    </source>
</evidence>
<dbReference type="Pfam" id="PF26442">
    <property type="entry name" value="Halo_toxin"/>
    <property type="match status" value="1"/>
</dbReference>
<dbReference type="InterPro" id="IPR058996">
    <property type="entry name" value="Toxin-rel_dom"/>
</dbReference>
<name>A0ZYP1_9CAUD</name>